<proteinExistence type="predicted"/>
<dbReference type="Proteomes" id="UP000242792">
    <property type="component" value="Chromosome"/>
</dbReference>
<organism evidence="2 3">
    <name type="scientific">Comamonas kerstersii</name>
    <dbReference type="NCBI Taxonomy" id="225992"/>
    <lineage>
        <taxon>Bacteria</taxon>
        <taxon>Pseudomonadati</taxon>
        <taxon>Pseudomonadota</taxon>
        <taxon>Betaproteobacteria</taxon>
        <taxon>Burkholderiales</taxon>
        <taxon>Comamonadaceae</taxon>
        <taxon>Comamonas</taxon>
    </lineage>
</organism>
<accession>A0A1V0BAW6</accession>
<dbReference type="AlphaFoldDB" id="A0A1V0BAW6"/>
<sequence length="138" mass="15663">MISADANSARSRANRLSYALDDVQARNRELEQENAQLRAKLAQYEKSYRTVHDEAVVLARQASAGFIVMNGMIKALENMPRAAAEDFRRQVVAHSKERFKVLDAEIMKEAKLGGYKGKTIEEVFSLDHQYKKLGFDRA</sequence>
<evidence type="ECO:0000313" key="2">
    <source>
        <dbReference type="EMBL" id="AQZ96944.1"/>
    </source>
</evidence>
<dbReference type="KEGG" id="cke:B5M06_00310"/>
<feature type="coiled-coil region" evidence="1">
    <location>
        <begin position="13"/>
        <end position="54"/>
    </location>
</feature>
<dbReference type="EMBL" id="CP020121">
    <property type="protein sequence ID" value="AQZ96944.1"/>
    <property type="molecule type" value="Genomic_DNA"/>
</dbReference>
<evidence type="ECO:0000256" key="1">
    <source>
        <dbReference type="SAM" id="Coils"/>
    </source>
</evidence>
<reference evidence="2 3" key="1">
    <citation type="submission" date="2017-03" db="EMBL/GenBank/DDBJ databases">
        <title>Rapid Whole Genome Sequencing of Comamonas kerstersii Causing Continuous ambulatory Peritoneal Dialysis-Associated Peritonitis.</title>
        <authorList>
            <person name="Zheng B."/>
        </authorList>
    </citation>
    <scope>NUCLEOTIDE SEQUENCE [LARGE SCALE GENOMIC DNA]</scope>
    <source>
        <strain evidence="2 3">8943</strain>
    </source>
</reference>
<protein>
    <submittedName>
        <fullName evidence="2">Uncharacterized protein</fullName>
    </submittedName>
</protein>
<keyword evidence="1" id="KW-0175">Coiled coil</keyword>
<gene>
    <name evidence="2" type="ORF">B5M06_00310</name>
</gene>
<evidence type="ECO:0000313" key="3">
    <source>
        <dbReference type="Proteomes" id="UP000242792"/>
    </source>
</evidence>
<name>A0A1V0BAW6_9BURK</name>